<dbReference type="PANTHER" id="PTHR31793:SF24">
    <property type="entry name" value="LONG-CHAIN ACYL-COA THIOESTERASE FADM"/>
    <property type="match status" value="1"/>
</dbReference>
<dbReference type="SUPFAM" id="SSF54637">
    <property type="entry name" value="Thioesterase/thiol ester dehydrase-isomerase"/>
    <property type="match status" value="1"/>
</dbReference>
<dbReference type="CDD" id="cd00586">
    <property type="entry name" value="4HBT"/>
    <property type="match status" value="1"/>
</dbReference>
<dbReference type="Proteomes" id="UP000467428">
    <property type="component" value="Chromosome"/>
</dbReference>
<organism evidence="1 2">
    <name type="scientific">Mycolicibacterium arabiense</name>
    <dbReference type="NCBI Taxonomy" id="1286181"/>
    <lineage>
        <taxon>Bacteria</taxon>
        <taxon>Bacillati</taxon>
        <taxon>Actinomycetota</taxon>
        <taxon>Actinomycetes</taxon>
        <taxon>Mycobacteriales</taxon>
        <taxon>Mycobacteriaceae</taxon>
        <taxon>Mycolicibacterium</taxon>
    </lineage>
</organism>
<evidence type="ECO:0008006" key="3">
    <source>
        <dbReference type="Google" id="ProtNLM"/>
    </source>
</evidence>
<dbReference type="Pfam" id="PF13279">
    <property type="entry name" value="4HBT_2"/>
    <property type="match status" value="1"/>
</dbReference>
<sequence length="146" mass="16634">MTSEPPRTDGQERFTTPVPVRWSDIDMYQHVNHATMVTILEEARVPFLTKPFADDFATTGLLIAEVRVAYKGQLRLADSPLQVTIWVNRLRAVDFTLGYEVRSVLADPDSKPAVIAETQLAAFDIGAQKLVRLAPHHREYLQRYQR</sequence>
<dbReference type="PANTHER" id="PTHR31793">
    <property type="entry name" value="4-HYDROXYBENZOYL-COA THIOESTERASE FAMILY MEMBER"/>
    <property type="match status" value="1"/>
</dbReference>
<dbReference type="InterPro" id="IPR050563">
    <property type="entry name" value="4-hydroxybenzoyl-CoA_TE"/>
</dbReference>
<dbReference type="Gene3D" id="3.10.129.10">
    <property type="entry name" value="Hotdog Thioesterase"/>
    <property type="match status" value="1"/>
</dbReference>
<dbReference type="InterPro" id="IPR029069">
    <property type="entry name" value="HotDog_dom_sf"/>
</dbReference>
<geneLocation type="plasmid" evidence="2">
    <name>pjcm18538 dna</name>
</geneLocation>
<evidence type="ECO:0000313" key="2">
    <source>
        <dbReference type="Proteomes" id="UP000467428"/>
    </source>
</evidence>
<protein>
    <recommendedName>
        <fullName evidence="3">Thioesterase</fullName>
    </recommendedName>
</protein>
<dbReference type="EMBL" id="AP022593">
    <property type="protein sequence ID" value="BBY52440.1"/>
    <property type="molecule type" value="Genomic_DNA"/>
</dbReference>
<dbReference type="GO" id="GO:0047617">
    <property type="term" value="F:fatty acyl-CoA hydrolase activity"/>
    <property type="evidence" value="ECO:0007669"/>
    <property type="project" value="TreeGrafter"/>
</dbReference>
<dbReference type="KEGG" id="marz:MARA_59080"/>
<accession>A0A7I7S7J7</accession>
<evidence type="ECO:0000313" key="1">
    <source>
        <dbReference type="EMBL" id="BBY52440.1"/>
    </source>
</evidence>
<proteinExistence type="predicted"/>
<name>A0A7I7S7J7_9MYCO</name>
<keyword evidence="2" id="KW-1185">Reference proteome</keyword>
<dbReference type="AlphaFoldDB" id="A0A7I7S7J7"/>
<reference evidence="1 2" key="1">
    <citation type="journal article" date="2019" name="Emerg. Microbes Infect.">
        <title>Comprehensive subspecies identification of 175 nontuberculous mycobacteria species based on 7547 genomic profiles.</title>
        <authorList>
            <person name="Matsumoto Y."/>
            <person name="Kinjo T."/>
            <person name="Motooka D."/>
            <person name="Nabeya D."/>
            <person name="Jung N."/>
            <person name="Uechi K."/>
            <person name="Horii T."/>
            <person name="Iida T."/>
            <person name="Fujita J."/>
            <person name="Nakamura S."/>
        </authorList>
    </citation>
    <scope>NUCLEOTIDE SEQUENCE [LARGE SCALE GENOMIC DNA]</scope>
    <source>
        <strain evidence="1 2">JCM 18538</strain>
    </source>
</reference>
<gene>
    <name evidence="1" type="ORF">MARA_59080</name>
</gene>
<dbReference type="RefSeq" id="WP_163924290.1">
    <property type="nucleotide sequence ID" value="NZ_AP022593.1"/>
</dbReference>